<evidence type="ECO:0000259" key="1">
    <source>
        <dbReference type="PROSITE" id="PS51186"/>
    </source>
</evidence>
<dbReference type="CDD" id="cd04301">
    <property type="entry name" value="NAT_SF"/>
    <property type="match status" value="1"/>
</dbReference>
<reference evidence="3" key="2">
    <citation type="submission" date="2009-11" db="EMBL/GenBank/DDBJ databases">
        <title>The Genome Sequence of Allomyces macrogynus strain ATCC 38327.</title>
        <authorList>
            <consortium name="The Broad Institute Genome Sequencing Platform"/>
            <person name="Russ C."/>
            <person name="Cuomo C."/>
            <person name="Shea T."/>
            <person name="Young S.K."/>
            <person name="Zeng Q."/>
            <person name="Koehrsen M."/>
            <person name="Haas B."/>
            <person name="Borodovsky M."/>
            <person name="Guigo R."/>
            <person name="Alvarado L."/>
            <person name="Berlin A."/>
            <person name="Borenstein D."/>
            <person name="Chen Z."/>
            <person name="Engels R."/>
            <person name="Freedman E."/>
            <person name="Gellesch M."/>
            <person name="Goldberg J."/>
            <person name="Griggs A."/>
            <person name="Gujja S."/>
            <person name="Heiman D."/>
            <person name="Hepburn T."/>
            <person name="Howarth C."/>
            <person name="Jen D."/>
            <person name="Larson L."/>
            <person name="Lewis B."/>
            <person name="Mehta T."/>
            <person name="Park D."/>
            <person name="Pearson M."/>
            <person name="Roberts A."/>
            <person name="Saif S."/>
            <person name="Shenoy N."/>
            <person name="Sisk P."/>
            <person name="Stolte C."/>
            <person name="Sykes S."/>
            <person name="Walk T."/>
            <person name="White J."/>
            <person name="Yandava C."/>
            <person name="Burger G."/>
            <person name="Gray M.W."/>
            <person name="Holland P.W.H."/>
            <person name="King N."/>
            <person name="Lang F.B.F."/>
            <person name="Roger A.J."/>
            <person name="Ruiz-Trillo I."/>
            <person name="Lander E."/>
            <person name="Nusbaum C."/>
        </authorList>
    </citation>
    <scope>NUCLEOTIDE SEQUENCE [LARGE SCALE GENOMIC DNA]</scope>
    <source>
        <strain evidence="3">ATCC 38327</strain>
    </source>
</reference>
<protein>
    <recommendedName>
        <fullName evidence="1">N-acetyltransferase domain-containing protein</fullName>
    </recommendedName>
</protein>
<dbReference type="SUPFAM" id="SSF55729">
    <property type="entry name" value="Acyl-CoA N-acyltransferases (Nat)"/>
    <property type="match status" value="1"/>
</dbReference>
<dbReference type="InterPro" id="IPR016181">
    <property type="entry name" value="Acyl_CoA_acyltransferase"/>
</dbReference>
<dbReference type="AlphaFoldDB" id="A0A0L0T9P2"/>
<dbReference type="Pfam" id="PF00583">
    <property type="entry name" value="Acetyltransf_1"/>
    <property type="match status" value="1"/>
</dbReference>
<reference evidence="2 3" key="1">
    <citation type="submission" date="2009-11" db="EMBL/GenBank/DDBJ databases">
        <title>Annotation of Allomyces macrogynus ATCC 38327.</title>
        <authorList>
            <consortium name="The Broad Institute Genome Sequencing Platform"/>
            <person name="Russ C."/>
            <person name="Cuomo C."/>
            <person name="Burger G."/>
            <person name="Gray M.W."/>
            <person name="Holland P.W.H."/>
            <person name="King N."/>
            <person name="Lang F.B.F."/>
            <person name="Roger A.J."/>
            <person name="Ruiz-Trillo I."/>
            <person name="Young S.K."/>
            <person name="Zeng Q."/>
            <person name="Gargeya S."/>
            <person name="Fitzgerald M."/>
            <person name="Haas B."/>
            <person name="Abouelleil A."/>
            <person name="Alvarado L."/>
            <person name="Arachchi H.M."/>
            <person name="Berlin A."/>
            <person name="Chapman S.B."/>
            <person name="Gearin G."/>
            <person name="Goldberg J."/>
            <person name="Griggs A."/>
            <person name="Gujja S."/>
            <person name="Hansen M."/>
            <person name="Heiman D."/>
            <person name="Howarth C."/>
            <person name="Larimer J."/>
            <person name="Lui A."/>
            <person name="MacDonald P.J.P."/>
            <person name="McCowen C."/>
            <person name="Montmayeur A."/>
            <person name="Murphy C."/>
            <person name="Neiman D."/>
            <person name="Pearson M."/>
            <person name="Priest M."/>
            <person name="Roberts A."/>
            <person name="Saif S."/>
            <person name="Shea T."/>
            <person name="Sisk P."/>
            <person name="Stolte C."/>
            <person name="Sykes S."/>
            <person name="Wortman J."/>
            <person name="Nusbaum C."/>
            <person name="Birren B."/>
        </authorList>
    </citation>
    <scope>NUCLEOTIDE SEQUENCE [LARGE SCALE GENOMIC DNA]</scope>
    <source>
        <strain evidence="2 3">ATCC 38327</strain>
    </source>
</reference>
<dbReference type="VEuPathDB" id="FungiDB:AMAG_15716"/>
<evidence type="ECO:0000313" key="3">
    <source>
        <dbReference type="Proteomes" id="UP000054350"/>
    </source>
</evidence>
<dbReference type="InterPro" id="IPR052523">
    <property type="entry name" value="Trichothecene_AcTrans"/>
</dbReference>
<dbReference type="PROSITE" id="PS51186">
    <property type="entry name" value="GNAT"/>
    <property type="match status" value="1"/>
</dbReference>
<dbReference type="InterPro" id="IPR000182">
    <property type="entry name" value="GNAT_dom"/>
</dbReference>
<dbReference type="EMBL" id="GG745372">
    <property type="protein sequence ID" value="KNE71498.1"/>
    <property type="molecule type" value="Genomic_DNA"/>
</dbReference>
<accession>A0A0L0T9P2</accession>
<dbReference type="GO" id="GO:0016747">
    <property type="term" value="F:acyltransferase activity, transferring groups other than amino-acyl groups"/>
    <property type="evidence" value="ECO:0007669"/>
    <property type="project" value="InterPro"/>
</dbReference>
<dbReference type="OrthoDB" id="410198at2759"/>
<keyword evidence="3" id="KW-1185">Reference proteome</keyword>
<dbReference type="Proteomes" id="UP000054350">
    <property type="component" value="Unassembled WGS sequence"/>
</dbReference>
<proteinExistence type="predicted"/>
<dbReference type="PANTHER" id="PTHR42791">
    <property type="entry name" value="GNAT FAMILY ACETYLTRANSFERASE"/>
    <property type="match status" value="1"/>
</dbReference>
<name>A0A0L0T9P2_ALLM3</name>
<feature type="domain" description="N-acetyltransferase" evidence="1">
    <location>
        <begin position="127"/>
        <end position="218"/>
    </location>
</feature>
<gene>
    <name evidence="2" type="ORF">AMAG_15716</name>
</gene>
<organism evidence="2 3">
    <name type="scientific">Allomyces macrogynus (strain ATCC 38327)</name>
    <name type="common">Allomyces javanicus var. macrogynus</name>
    <dbReference type="NCBI Taxonomy" id="578462"/>
    <lineage>
        <taxon>Eukaryota</taxon>
        <taxon>Fungi</taxon>
        <taxon>Fungi incertae sedis</taxon>
        <taxon>Blastocladiomycota</taxon>
        <taxon>Blastocladiomycetes</taxon>
        <taxon>Blastocladiales</taxon>
        <taxon>Blastocladiaceae</taxon>
        <taxon>Allomyces</taxon>
    </lineage>
</organism>
<dbReference type="PANTHER" id="PTHR42791:SF1">
    <property type="entry name" value="N-ACETYLTRANSFERASE DOMAIN-CONTAINING PROTEIN"/>
    <property type="match status" value="1"/>
</dbReference>
<sequence length="228" mass="24305">MTDPSTQYILTPLAAATGADRAALATLLAATFQDDAVWTAFQPTPTEQRHALVHLILSERLATIAPYTFAIRSRATNTVVGSVALTPPRAGTNTAPNAETQAKLDAFVSIVGADTVRRLATLMTSLGAIATTVVDGAVWTLESMCVAPELRGQGVGTWAVQEVLEKEAPKGAVVLLNTQEESNVRWYAGRCGFRLVDERVVQVEEGEGRAFTNRVMVREIAAVAAKTP</sequence>
<evidence type="ECO:0000313" key="2">
    <source>
        <dbReference type="EMBL" id="KNE71498.1"/>
    </source>
</evidence>
<dbReference type="Gene3D" id="3.40.630.30">
    <property type="match status" value="1"/>
</dbReference>